<dbReference type="Proteomes" id="UP001301731">
    <property type="component" value="Chromosome"/>
</dbReference>
<gene>
    <name evidence="9" type="ORF">R2D22_16850</name>
</gene>
<dbReference type="InterPro" id="IPR050250">
    <property type="entry name" value="Macrolide_Exporter_MacB"/>
</dbReference>
<comment type="similarity">
    <text evidence="6">Belongs to the ABC-4 integral membrane protein family.</text>
</comment>
<keyword evidence="10" id="KW-1185">Reference proteome</keyword>
<feature type="transmembrane region" description="Helical" evidence="7">
    <location>
        <begin position="353"/>
        <end position="376"/>
    </location>
</feature>
<proteinExistence type="inferred from homology"/>
<evidence type="ECO:0000259" key="8">
    <source>
        <dbReference type="Pfam" id="PF02687"/>
    </source>
</evidence>
<comment type="subcellular location">
    <subcellularLocation>
        <location evidence="1">Cell membrane</location>
        <topology evidence="1">Multi-pass membrane protein</topology>
    </subcellularLocation>
</comment>
<feature type="transmembrane region" description="Helical" evidence="7">
    <location>
        <begin position="20"/>
        <end position="41"/>
    </location>
</feature>
<feature type="transmembrane region" description="Helical" evidence="7">
    <location>
        <begin position="789"/>
        <end position="810"/>
    </location>
</feature>
<evidence type="ECO:0000256" key="7">
    <source>
        <dbReference type="SAM" id="Phobius"/>
    </source>
</evidence>
<feature type="transmembrane region" description="Helical" evidence="7">
    <location>
        <begin position="753"/>
        <end position="777"/>
    </location>
</feature>
<name>A0ABZ0LU01_9ACTN</name>
<evidence type="ECO:0000313" key="10">
    <source>
        <dbReference type="Proteomes" id="UP001301731"/>
    </source>
</evidence>
<feature type="transmembrane region" description="Helical" evidence="7">
    <location>
        <begin position="313"/>
        <end position="333"/>
    </location>
</feature>
<feature type="transmembrane region" description="Helical" evidence="7">
    <location>
        <begin position="422"/>
        <end position="445"/>
    </location>
</feature>
<dbReference type="InterPro" id="IPR003838">
    <property type="entry name" value="ABC3_permease_C"/>
</dbReference>
<evidence type="ECO:0000256" key="5">
    <source>
        <dbReference type="ARBA" id="ARBA00023136"/>
    </source>
</evidence>
<keyword evidence="2" id="KW-1003">Cell membrane</keyword>
<protein>
    <submittedName>
        <fullName evidence="9">ABC transporter permease</fullName>
    </submittedName>
</protein>
<dbReference type="EMBL" id="CP137573">
    <property type="protein sequence ID" value="WOX22977.1"/>
    <property type="molecule type" value="Genomic_DNA"/>
</dbReference>
<dbReference type="PANTHER" id="PTHR30572:SF4">
    <property type="entry name" value="ABC TRANSPORTER PERMEASE YTRF"/>
    <property type="match status" value="1"/>
</dbReference>
<feature type="domain" description="ABC3 transporter permease C-terminal" evidence="8">
    <location>
        <begin position="706"/>
        <end position="812"/>
    </location>
</feature>
<reference evidence="9 10" key="1">
    <citation type="submission" date="2023-10" db="EMBL/GenBank/DDBJ databases">
        <title>The genome sequence of Streptomyces sp. HUAS YS2.</title>
        <authorList>
            <person name="Mo P."/>
        </authorList>
    </citation>
    <scope>NUCLEOTIDE SEQUENCE [LARGE SCALE GENOMIC DNA]</scope>
    <source>
        <strain evidence="9 10">HUAS YS2</strain>
    </source>
</reference>
<keyword evidence="3 7" id="KW-0812">Transmembrane</keyword>
<dbReference type="RefSeq" id="WP_318104411.1">
    <property type="nucleotide sequence ID" value="NZ_CP137573.1"/>
</dbReference>
<sequence length="818" mass="81588">MNGAERLLAARSLRAHRKAWAAVFAAVVVTSTLLGCLALAAGSVGIGHARVERYAAAGVVVAGDQEVSWTAKPWGGEPRTTTAGLTERVRVPSRAVEVLRAVPGVRAAVPDTAFVVREGGRALPGRSWDAARLAPYRLVSGRAPERPDEVVAGGALGRRGTVAGHRVVGVADGPDALYVTADRARTLAGHPGAVDAIGVLAAPGVTTEALHGKVRQALDRAGLVDVTAGRPLRALTGDGRGGAEHLAAGPARIELLAMLGAVSGTVLMVAVLVLSSLVAQALRQRAPELDLLHKVGATPRQVRAAVGHEVVRIAGRAAVLGALVSVPVFLALWAGLKSRGVVAEGLELPVPPWLFTASLATAGLTAGVARLVVPLATRRVEPGPGAGAGTKAARGRLITGLVLLAAGVSAAGAAGLQGGAAAAAAAGAATVTLVAGCAVLGPWIATGAMRVLDGPLRRLGRAPARLAAAACAADARRLGAAITPIVLVTAFAAVQLGAGATMQRAAAGQAGAATRADFAVTGTTADRVRAVPGVAAATDVLRSTVVLAHTEAGDPRLDRLPALGVDAAGLTGTLDPGVVTGDLGGLAVPGTVALGADRADAMEARPGSVVTLRLGDGTETRLRVVAVYERALALGEFLLPAGDLARHMTDPSPARVLVAKEPGADPAAVRAGLAALGAVQAGPEPTPEQVVRDGEELGGLVSTAVVVAIGGLTVIAVISTLVLITVGRRGEFALLGRVGATRSRLRRMLRTEAAVVAATGLLLGAAVGALPLTAFAVSTAGTPPFLPPLQAAAIAATVAITAYAGILLPAKQGRFGRS</sequence>
<evidence type="ECO:0000256" key="4">
    <source>
        <dbReference type="ARBA" id="ARBA00022989"/>
    </source>
</evidence>
<evidence type="ECO:0000313" key="9">
    <source>
        <dbReference type="EMBL" id="WOX22977.1"/>
    </source>
</evidence>
<evidence type="ECO:0000256" key="2">
    <source>
        <dbReference type="ARBA" id="ARBA00022475"/>
    </source>
</evidence>
<accession>A0ABZ0LU01</accession>
<evidence type="ECO:0000256" key="6">
    <source>
        <dbReference type="ARBA" id="ARBA00038076"/>
    </source>
</evidence>
<organism evidence="9 10">
    <name type="scientific">Streptomyces solicathayae</name>
    <dbReference type="NCBI Taxonomy" id="3081768"/>
    <lineage>
        <taxon>Bacteria</taxon>
        <taxon>Bacillati</taxon>
        <taxon>Actinomycetota</taxon>
        <taxon>Actinomycetes</taxon>
        <taxon>Kitasatosporales</taxon>
        <taxon>Streptomycetaceae</taxon>
        <taxon>Streptomyces</taxon>
    </lineage>
</organism>
<feature type="transmembrane region" description="Helical" evidence="7">
    <location>
        <begin position="255"/>
        <end position="279"/>
    </location>
</feature>
<feature type="transmembrane region" description="Helical" evidence="7">
    <location>
        <begin position="466"/>
        <end position="494"/>
    </location>
</feature>
<evidence type="ECO:0000256" key="1">
    <source>
        <dbReference type="ARBA" id="ARBA00004651"/>
    </source>
</evidence>
<dbReference type="PANTHER" id="PTHR30572">
    <property type="entry name" value="MEMBRANE COMPONENT OF TRANSPORTER-RELATED"/>
    <property type="match status" value="1"/>
</dbReference>
<feature type="transmembrane region" description="Helical" evidence="7">
    <location>
        <begin position="697"/>
        <end position="724"/>
    </location>
</feature>
<keyword evidence="5 7" id="KW-0472">Membrane</keyword>
<feature type="transmembrane region" description="Helical" evidence="7">
    <location>
        <begin position="397"/>
        <end position="416"/>
    </location>
</feature>
<feature type="domain" description="ABC3 transporter permease C-terminal" evidence="8">
    <location>
        <begin position="262"/>
        <end position="373"/>
    </location>
</feature>
<keyword evidence="4 7" id="KW-1133">Transmembrane helix</keyword>
<dbReference type="Pfam" id="PF02687">
    <property type="entry name" value="FtsX"/>
    <property type="match status" value="2"/>
</dbReference>
<evidence type="ECO:0000256" key="3">
    <source>
        <dbReference type="ARBA" id="ARBA00022692"/>
    </source>
</evidence>